<dbReference type="EMBL" id="WBMR01000019">
    <property type="protein sequence ID" value="KAB2384729.1"/>
    <property type="molecule type" value="Genomic_DNA"/>
</dbReference>
<keyword evidence="4" id="KW-1185">Reference proteome</keyword>
<dbReference type="OrthoDB" id="9155154at2"/>
<evidence type="ECO:0000313" key="3">
    <source>
        <dbReference type="EMBL" id="KAB2384729.1"/>
    </source>
</evidence>
<organism evidence="3 4">
    <name type="scientific">Actinomadura montaniterrae</name>
    <dbReference type="NCBI Taxonomy" id="1803903"/>
    <lineage>
        <taxon>Bacteria</taxon>
        <taxon>Bacillati</taxon>
        <taxon>Actinomycetota</taxon>
        <taxon>Actinomycetes</taxon>
        <taxon>Streptosporangiales</taxon>
        <taxon>Thermomonosporaceae</taxon>
        <taxon>Actinomadura</taxon>
    </lineage>
</organism>
<dbReference type="Proteomes" id="UP000483004">
    <property type="component" value="Unassembled WGS sequence"/>
</dbReference>
<feature type="signal peptide" evidence="2">
    <location>
        <begin position="1"/>
        <end position="19"/>
    </location>
</feature>
<evidence type="ECO:0000256" key="1">
    <source>
        <dbReference type="SAM" id="Phobius"/>
    </source>
</evidence>
<name>A0A6L3W0F9_9ACTN</name>
<feature type="transmembrane region" description="Helical" evidence="1">
    <location>
        <begin position="115"/>
        <end position="139"/>
    </location>
</feature>
<keyword evidence="2" id="KW-0732">Signal</keyword>
<feature type="transmembrane region" description="Helical" evidence="1">
    <location>
        <begin position="63"/>
        <end position="79"/>
    </location>
</feature>
<feature type="chain" id="PRO_5038336257" evidence="2">
    <location>
        <begin position="20"/>
        <end position="177"/>
    </location>
</feature>
<comment type="caution">
    <text evidence="3">The sequence shown here is derived from an EMBL/GenBank/DDBJ whole genome shotgun (WGS) entry which is preliminary data.</text>
</comment>
<feature type="transmembrane region" description="Helical" evidence="1">
    <location>
        <begin position="85"/>
        <end position="103"/>
    </location>
</feature>
<keyword evidence="1" id="KW-0472">Membrane</keyword>
<evidence type="ECO:0000313" key="4">
    <source>
        <dbReference type="Proteomes" id="UP000483004"/>
    </source>
</evidence>
<dbReference type="PANTHER" id="PTHR34300">
    <property type="entry name" value="QUEUOSINE PRECURSOR TRANSPORTER-RELATED"/>
    <property type="match status" value="1"/>
</dbReference>
<dbReference type="PANTHER" id="PTHR34300:SF1">
    <property type="entry name" value="QUEUOSINE PRECURSOR TRANSPORTER"/>
    <property type="match status" value="1"/>
</dbReference>
<proteinExistence type="predicted"/>
<dbReference type="RefSeq" id="WP_151539684.1">
    <property type="nucleotide sequence ID" value="NZ_WBMR01000019.1"/>
</dbReference>
<dbReference type="Pfam" id="PF02592">
    <property type="entry name" value="Vut_1"/>
    <property type="match status" value="1"/>
</dbReference>
<dbReference type="InterPro" id="IPR003744">
    <property type="entry name" value="YhhQ"/>
</dbReference>
<protein>
    <submittedName>
        <fullName evidence="3">VUT family protein</fullName>
    </submittedName>
</protein>
<keyword evidence="1" id="KW-1133">Transmembrane helix</keyword>
<feature type="transmembrane region" description="Helical" evidence="1">
    <location>
        <begin position="29"/>
        <end position="51"/>
    </location>
</feature>
<dbReference type="AlphaFoldDB" id="A0A6L3W0F9"/>
<feature type="transmembrane region" description="Helical" evidence="1">
    <location>
        <begin position="145"/>
        <end position="163"/>
    </location>
</feature>
<accession>A0A6L3W0F9</accession>
<evidence type="ECO:0000256" key="2">
    <source>
        <dbReference type="SAM" id="SignalP"/>
    </source>
</evidence>
<gene>
    <name evidence="3" type="ORF">F9B16_09790</name>
</gene>
<keyword evidence="1" id="KW-0812">Transmembrane</keyword>
<sequence>MRYTAACTAAGAYVASVVAANVLTSHLGMVPVGFGLTVTAGTYAAGAALLARDVVQDTAGRRTVLAAIAAGAVLSAWLATPQLALASGVAFAASEVADMAIYTPLRRKGWARAVLASNVVGAVVDTVLFLALAGFPVMASLPGQLIGKALWATALPVLIVTAARRVRRAVSGDAVGA</sequence>
<reference evidence="3 4" key="1">
    <citation type="submission" date="2019-09" db="EMBL/GenBank/DDBJ databases">
        <title>Actinomadura physcomitrii sp. nov., a novel actinomycete isolated from moss [Physcomitrium sphaericum (Ludw) Fuernr].</title>
        <authorList>
            <person name="Liu C."/>
            <person name="Zhuang X."/>
        </authorList>
    </citation>
    <scope>NUCLEOTIDE SEQUENCE [LARGE SCALE GENOMIC DNA]</scope>
    <source>
        <strain evidence="3 4">CYP1-1B</strain>
    </source>
</reference>